<keyword evidence="2" id="KW-0560">Oxidoreductase</keyword>
<dbReference type="PRINTS" id="PR00081">
    <property type="entry name" value="GDHRDH"/>
</dbReference>
<name>A0A9D2K8V5_9BACT</name>
<dbReference type="PANTHER" id="PTHR44196">
    <property type="entry name" value="DEHYDROGENASE/REDUCTASE SDR FAMILY MEMBER 7B"/>
    <property type="match status" value="1"/>
</dbReference>
<dbReference type="Pfam" id="PF00106">
    <property type="entry name" value="adh_short"/>
    <property type="match status" value="1"/>
</dbReference>
<dbReference type="EMBL" id="DXAW01000035">
    <property type="protein sequence ID" value="HIZ85204.1"/>
    <property type="molecule type" value="Genomic_DNA"/>
</dbReference>
<reference evidence="3" key="2">
    <citation type="submission" date="2021-04" db="EMBL/GenBank/DDBJ databases">
        <authorList>
            <person name="Gilroy R."/>
        </authorList>
    </citation>
    <scope>NUCLEOTIDE SEQUENCE</scope>
    <source>
        <strain evidence="3">Gambia16-554</strain>
    </source>
</reference>
<dbReference type="GO" id="GO:0016020">
    <property type="term" value="C:membrane"/>
    <property type="evidence" value="ECO:0007669"/>
    <property type="project" value="TreeGrafter"/>
</dbReference>
<dbReference type="InterPro" id="IPR002347">
    <property type="entry name" value="SDR_fam"/>
</dbReference>
<comment type="caution">
    <text evidence="3">The sequence shown here is derived from an EMBL/GenBank/DDBJ whole genome shotgun (WGS) entry which is preliminary data.</text>
</comment>
<dbReference type="AlphaFoldDB" id="A0A9D2K8V5"/>
<sequence length="249" mass="27287">MNVIVIGATSGIGRAVAEIYIRQGHRVGITGRRETLLQEIASLAPEGAVFPKAFDVSGEDAALRLAGLVEAMGGVDVCLYSSGYGHTNTVLEPSLELGQIDVNAKGFVRCAAWLFNYWAGHGLKGHLAVISSVASILPLGVCPAYSATKKFEAFYAQTLRQLAVIRNADIRITVIKPGFVDTDFIHGRHFPMTIRKEKAAVKIVRAIKRNKKTAVIDGRWAALGVLMRMIPSPLWNWSGRFFRPYKDMF</sequence>
<dbReference type="Gene3D" id="3.40.50.720">
    <property type="entry name" value="NAD(P)-binding Rossmann-like Domain"/>
    <property type="match status" value="1"/>
</dbReference>
<evidence type="ECO:0000256" key="1">
    <source>
        <dbReference type="ARBA" id="ARBA00006484"/>
    </source>
</evidence>
<dbReference type="InterPro" id="IPR036291">
    <property type="entry name" value="NAD(P)-bd_dom_sf"/>
</dbReference>
<reference evidence="3" key="1">
    <citation type="journal article" date="2021" name="PeerJ">
        <title>Extensive microbial diversity within the chicken gut microbiome revealed by metagenomics and culture.</title>
        <authorList>
            <person name="Gilroy R."/>
            <person name="Ravi A."/>
            <person name="Getino M."/>
            <person name="Pursley I."/>
            <person name="Horton D.L."/>
            <person name="Alikhan N.F."/>
            <person name="Baker D."/>
            <person name="Gharbi K."/>
            <person name="Hall N."/>
            <person name="Watson M."/>
            <person name="Adriaenssens E.M."/>
            <person name="Foster-Nyarko E."/>
            <person name="Jarju S."/>
            <person name="Secka A."/>
            <person name="Antonio M."/>
            <person name="Oren A."/>
            <person name="Chaudhuri R.R."/>
            <person name="La Ragione R."/>
            <person name="Hildebrand F."/>
            <person name="Pallen M.J."/>
        </authorList>
    </citation>
    <scope>NUCLEOTIDE SEQUENCE</scope>
    <source>
        <strain evidence="3">Gambia16-554</strain>
    </source>
</reference>
<evidence type="ECO:0000313" key="3">
    <source>
        <dbReference type="EMBL" id="HIZ85204.1"/>
    </source>
</evidence>
<evidence type="ECO:0000313" key="4">
    <source>
        <dbReference type="Proteomes" id="UP000824115"/>
    </source>
</evidence>
<comment type="similarity">
    <text evidence="1">Belongs to the short-chain dehydrogenases/reductases (SDR) family.</text>
</comment>
<protein>
    <submittedName>
        <fullName evidence="3">SDR family NAD(P)-dependent oxidoreductase</fullName>
    </submittedName>
</protein>
<gene>
    <name evidence="3" type="ORF">IAC04_01795</name>
</gene>
<proteinExistence type="inferred from homology"/>
<organism evidence="3 4">
    <name type="scientific">Candidatus Coprenecus stercoravium</name>
    <dbReference type="NCBI Taxonomy" id="2840735"/>
    <lineage>
        <taxon>Bacteria</taxon>
        <taxon>Pseudomonadati</taxon>
        <taxon>Bacteroidota</taxon>
        <taxon>Bacteroidia</taxon>
        <taxon>Bacteroidales</taxon>
        <taxon>Rikenellaceae</taxon>
        <taxon>Rikenellaceae incertae sedis</taxon>
        <taxon>Candidatus Coprenecus</taxon>
    </lineage>
</organism>
<accession>A0A9D2K8V5</accession>
<dbReference type="SUPFAM" id="SSF51735">
    <property type="entry name" value="NAD(P)-binding Rossmann-fold domains"/>
    <property type="match status" value="1"/>
</dbReference>
<evidence type="ECO:0000256" key="2">
    <source>
        <dbReference type="ARBA" id="ARBA00023002"/>
    </source>
</evidence>
<dbReference type="GO" id="GO:0016491">
    <property type="term" value="F:oxidoreductase activity"/>
    <property type="evidence" value="ECO:0007669"/>
    <property type="project" value="UniProtKB-KW"/>
</dbReference>
<dbReference type="Proteomes" id="UP000824115">
    <property type="component" value="Unassembled WGS sequence"/>
</dbReference>
<dbReference type="PANTHER" id="PTHR44196:SF3">
    <property type="entry name" value="SHORT CHAIN DEHYDROGENASE FAMILY PROTEIN"/>
    <property type="match status" value="1"/>
</dbReference>